<dbReference type="InterPro" id="IPR025110">
    <property type="entry name" value="AMP-bd_C"/>
</dbReference>
<dbReference type="SUPFAM" id="SSF47336">
    <property type="entry name" value="ACP-like"/>
    <property type="match status" value="2"/>
</dbReference>
<name>A0A9W4TMW1_9FLAO</name>
<feature type="domain" description="Carrier" evidence="5">
    <location>
        <begin position="2427"/>
        <end position="2504"/>
    </location>
</feature>
<dbReference type="FunFam" id="2.30.38.10:FF:000001">
    <property type="entry name" value="Non-ribosomal peptide synthetase PvdI"/>
    <property type="match status" value="1"/>
</dbReference>
<dbReference type="FunFam" id="3.40.50.980:FF:000001">
    <property type="entry name" value="Non-ribosomal peptide synthetase"/>
    <property type="match status" value="2"/>
</dbReference>
<dbReference type="Gene3D" id="3.30.559.30">
    <property type="entry name" value="Nonribosomal peptide synthetase, condensation domain"/>
    <property type="match status" value="2"/>
</dbReference>
<feature type="domain" description="Carrier" evidence="5">
    <location>
        <begin position="1030"/>
        <end position="1105"/>
    </location>
</feature>
<dbReference type="KEGG" id="fcs:TRV642_4262"/>
<dbReference type="NCBIfam" id="NF003417">
    <property type="entry name" value="PRK04813.1"/>
    <property type="match status" value="3"/>
</dbReference>
<dbReference type="InterPro" id="IPR036736">
    <property type="entry name" value="ACP-like_sf"/>
</dbReference>
<dbReference type="PROSITE" id="PS00012">
    <property type="entry name" value="PHOSPHOPANTETHEINE"/>
    <property type="match status" value="1"/>
</dbReference>
<dbReference type="Pfam" id="PF18563">
    <property type="entry name" value="TubC_N"/>
    <property type="match status" value="1"/>
</dbReference>
<dbReference type="InterPro" id="IPR009081">
    <property type="entry name" value="PP-bd_ACP"/>
</dbReference>
<dbReference type="Pfam" id="PF00296">
    <property type="entry name" value="Bac_luciferase"/>
    <property type="match status" value="1"/>
</dbReference>
<dbReference type="InterPro" id="IPR045851">
    <property type="entry name" value="AMP-bd_C_sf"/>
</dbReference>
<evidence type="ECO:0000259" key="5">
    <source>
        <dbReference type="PROSITE" id="PS50075"/>
    </source>
</evidence>
<dbReference type="SUPFAM" id="SSF52777">
    <property type="entry name" value="CoA-dependent acyltransferases"/>
    <property type="match status" value="4"/>
</dbReference>
<dbReference type="InterPro" id="IPR023213">
    <property type="entry name" value="CAT-like_dom_sf"/>
</dbReference>
<dbReference type="InterPro" id="IPR006162">
    <property type="entry name" value="Ppantetheine_attach_site"/>
</dbReference>
<dbReference type="Pfam" id="PF00501">
    <property type="entry name" value="AMP-binding"/>
    <property type="match status" value="3"/>
</dbReference>
<dbReference type="InterPro" id="IPR042099">
    <property type="entry name" value="ANL_N_sf"/>
</dbReference>
<dbReference type="PANTHER" id="PTHR45527">
    <property type="entry name" value="NONRIBOSOMAL PEPTIDE SYNTHETASE"/>
    <property type="match status" value="1"/>
</dbReference>
<dbReference type="InterPro" id="IPR010071">
    <property type="entry name" value="AA_adenyl_dom"/>
</dbReference>
<dbReference type="Pfam" id="PF13193">
    <property type="entry name" value="AMP-binding_C"/>
    <property type="match status" value="2"/>
</dbReference>
<dbReference type="FunFam" id="1.10.1200.10:FF:000005">
    <property type="entry name" value="Nonribosomal peptide synthetase 1"/>
    <property type="match status" value="1"/>
</dbReference>
<evidence type="ECO:0000256" key="4">
    <source>
        <dbReference type="ARBA" id="ARBA00022553"/>
    </source>
</evidence>
<keyword evidence="3" id="KW-0596">Phosphopantetheine</keyword>
<dbReference type="InterPro" id="IPR020845">
    <property type="entry name" value="AMP-binding_CS"/>
</dbReference>
<dbReference type="Gene3D" id="3.20.20.30">
    <property type="entry name" value="Luciferase-like domain"/>
    <property type="match status" value="1"/>
</dbReference>
<evidence type="ECO:0000313" key="7">
    <source>
        <dbReference type="Proteomes" id="UP001152749"/>
    </source>
</evidence>
<evidence type="ECO:0000256" key="1">
    <source>
        <dbReference type="ARBA" id="ARBA00001957"/>
    </source>
</evidence>
<evidence type="ECO:0000313" key="6">
    <source>
        <dbReference type="EMBL" id="CAI2768943.1"/>
    </source>
</evidence>
<keyword evidence="4" id="KW-0597">Phosphoprotein</keyword>
<organism evidence="6 7">
    <name type="scientific">Flavobacterium collinsii</name>
    <dbReference type="NCBI Taxonomy" id="1114861"/>
    <lineage>
        <taxon>Bacteria</taxon>
        <taxon>Pseudomonadati</taxon>
        <taxon>Bacteroidota</taxon>
        <taxon>Flavobacteriia</taxon>
        <taxon>Flavobacteriales</taxon>
        <taxon>Flavobacteriaceae</taxon>
        <taxon>Flavobacterium</taxon>
    </lineage>
</organism>
<dbReference type="CDD" id="cd19531">
    <property type="entry name" value="LCL_NRPS-like"/>
    <property type="match status" value="2"/>
</dbReference>
<dbReference type="GO" id="GO:0031177">
    <property type="term" value="F:phosphopantetheine binding"/>
    <property type="evidence" value="ECO:0007669"/>
    <property type="project" value="TreeGrafter"/>
</dbReference>
<dbReference type="InterPro" id="IPR000873">
    <property type="entry name" value="AMP-dep_synth/lig_dom"/>
</dbReference>
<dbReference type="Gene3D" id="2.30.38.10">
    <property type="entry name" value="Luciferase, Domain 3"/>
    <property type="match status" value="1"/>
</dbReference>
<dbReference type="FunFam" id="3.30.559.10:FF:000012">
    <property type="entry name" value="Non-ribosomal peptide synthetase"/>
    <property type="match status" value="1"/>
</dbReference>
<dbReference type="InterPro" id="IPR041464">
    <property type="entry name" value="TubC_N"/>
</dbReference>
<dbReference type="Gene3D" id="3.30.300.30">
    <property type="match status" value="2"/>
</dbReference>
<comment type="similarity">
    <text evidence="2">Belongs to the ATP-dependent AMP-binding enzyme family.</text>
</comment>
<dbReference type="Gene3D" id="3.40.50.12780">
    <property type="entry name" value="N-terminal domain of ligase-like"/>
    <property type="match status" value="2"/>
</dbReference>
<proteinExistence type="inferred from homology"/>
<reference evidence="6" key="1">
    <citation type="submission" date="2022-09" db="EMBL/GenBank/DDBJ databases">
        <authorList>
            <person name="Duchaud E."/>
        </authorList>
    </citation>
    <scope>NUCLEOTIDE SEQUENCE</scope>
    <source>
        <strain evidence="6">TRV642</strain>
    </source>
</reference>
<dbReference type="Gene3D" id="1.10.1200.10">
    <property type="entry name" value="ACP-like"/>
    <property type="match status" value="2"/>
</dbReference>
<dbReference type="GO" id="GO:0044550">
    <property type="term" value="P:secondary metabolite biosynthetic process"/>
    <property type="evidence" value="ECO:0007669"/>
    <property type="project" value="TreeGrafter"/>
</dbReference>
<evidence type="ECO:0000256" key="3">
    <source>
        <dbReference type="ARBA" id="ARBA00022450"/>
    </source>
</evidence>
<dbReference type="InterPro" id="IPR001242">
    <property type="entry name" value="Condensation_dom"/>
</dbReference>
<accession>A0A9W4TMW1</accession>
<dbReference type="PRINTS" id="PR00154">
    <property type="entry name" value="AMPBINDING"/>
</dbReference>
<protein>
    <submittedName>
        <fullName evidence="6">Non ribosomal peptide synthetase</fullName>
    </submittedName>
</protein>
<dbReference type="PROSITE" id="PS50075">
    <property type="entry name" value="CARRIER"/>
    <property type="match status" value="2"/>
</dbReference>
<dbReference type="GO" id="GO:0005829">
    <property type="term" value="C:cytosol"/>
    <property type="evidence" value="ECO:0007669"/>
    <property type="project" value="TreeGrafter"/>
</dbReference>
<sequence>MKTLLKKLNELNIKIDLVGDGLDIQAPKGVVTREILNEIQLNKTKLIEFIAFYKTKKEKQKIIPKAQEQSSYVLSSSQRRLWLLSQFEGGNVAYNMPSVFELEGKLVIPSLQSAFLSLIERHESLRTLFKEDKSGEVRQVILNLNDIRFQLRHEDLSKEENKSDRIKSIIQEESEYAFDLSTDSLLRAKLIRTSQDKYIFICVMHHIIGDGWSSEIMTNELFEFYDAHIKGNPSQLPALNIQYKDYSTWQQEQLKNDSIEDHKDYWLEQFSDELPILNLPAYQTRPVIKTYNGNAVKKLYDENLLKKINELYQSQGSTLFMGLLTTVKVLLFRYSNQKDIVIGSPVAGREQLDLQNQIGFYVNTLALRTQFEKEDSFKELLAKVKGVTLGAYEHQIFPFDELVEHLPLNRDMSRNPLFDVMVTVQNTEIFKASNQNIQEVVVRGHQSEEEIVSKFDLEFSFKETDKGLGLKLIFNTDIYSQEFAENILSHLEILFHSIVAKPELSIGSLDYLTEPEKHQVLSVFNGAEVVYSDSKTVIDLFEEQVQRAPENVAVVFEDTELTYRELDQKTNQLASYLRENYAIQPDDLVGVKLERSEKLIIAILGVLKAGAAYVPIDINYPKERIDYMEKDSNCKVVIDEAELERFNKVKEKYSQEKNKVLIKEENLVYVIYTSGSTGIPKGIMMEHKCMFNLIVFHNEQFHDNDVRKVLQFTSISFDVSFQEIFTTLSRGATLYPITEIVKTDSDALSTFIKKNTIETVFLPTSYFKILIEVKAFYTLLTSGIIKNIIVAGEQLTLSKEAIERISKSDTKLHNHYGPAETHVVSTITIKDDYLIGNPPIGSAISNTQIYVLDEDLQPVAIGVTGKLYISGSGVSRGYLNNPELTKEKFIVNPFIKGERMYDTGDLGCWLPDGNIEFLGRKDHQVKIRGYRIELGEIENVILQYSENLNQVVVEAREVNGEKALVAYLVATTEIDKSELRSFLQDKMPDYMVPNFYSELDKLPLTTNGKIDRKALPAISEEDIIRKEYVAPKNSTEIELVKIWQEVLGVPKIGITDNFFELGGHSLIVSQVINRIHKQLGQTISFKAFFASPTIEGLSKELQENAYIDIPKATESEFYPLTSSQTRLWILSQLEGGSLAYNIPTAVTLTGAIDVDKFEESFAKLIHRHEILRTYFKTNEAGDIKQYIVPVEQVNFKLDEKDFSSVRNQEVAVEDYLQKENSEPFNLEKGPLVRASLIKLKEEEYVFFLCLHHIIGDGWSIEILIAEIVKTYNALTNGIEIDLPELRIQYKDYAVWINSEIQQEKHKVSEDYWLQQFEGELPVLDLPSFKTRPLVQTYNGDICTHRFSSVFLEKVKAFSKEQDVTLFMTLMAGINALLHRYTGQDDIIIGTPIAGREHPDLENQMGLYLNTLAIRTQLKKGDRFLDLVKAQKETLLGAYEHQSYPFDALIGKLNLKRDTSRSALFDVLVILQNQGQLHNINNEELINLEVGDYVFNSKTSKFDIGFTFVETEGLDLTIEYNTDIFDTYLIERMFAHFESIVTKSLRQPEIAIQEISYLTDFEENQLVGTFNDTETVYPKDKTVIDLFEEQVGKTPNNVALVFGDTELTYHVLNEKANQLGAYLRETYTIQPDDLIGIRLHRSEWLLVTILGILKSGAAYVPIDPGYPEERIAYVEKNSNSKVVIDESFLQKFHKIQDNYSKNNIEKINQFDDLAYVIYTSGTTGNPKGVMLEHGNLTNFLFGMDKSISINEKDHLLAITSISFDISILELFWTLTRGITITLKGDNTSLNNFDLFLKDHSIALDFSLFYFSSQDDSNDNKYQFLKESADYADKNDFSAIWLPERHFHEFGGIFPNPSVLGAGLATITKNVEIRSGSVVLPLHDAVRVAEEWSVVDNLSNGRVALSIASGWHADDFILKPENYLDRQEIMYDQIKELKTLWKGGSVKRENGLAQEIDIKVYPRPVNSNLEIYITSGGNSETFRSAGKIGANILTHLLGQEIKDLGNNIKIYKQALLENGYFPENAKIALMLHTYIGTDLEEVKKKAKEPFKSYLRSSLGLIQNLAKALEKDITTISENDLNDLLELAFERYWQTAALLGTKDSCKKILSDIHAIGVTEIACLVDFGIADTDVLKGLEHLTELKSNYRKDRKPDVSNTNPITSMQITPSYLEALLEDDNSSLFIKSLKNIIVGGEKFSNELLSKIRERTDSEIYNMYGPTETTIWSTFQKAQKNSKLNIGKPIQNTQIYILDENNKVCPIGVKGELCIAGDGLARGYYKEEKLTADKFIAFEKFSGINETIYKTGDLARWLPDGTLEHLGRLDNQVKINGFRIELGEIESVLLQYEQISQVVALVAQNETGNKNLVAYYTSSKKVESAELREYVERRLPSYMVPGHFIQLDEIPLTPNGKIDRKKLPTFEELLTSKEYEAPRDGVELRLVDIWSKVLNIDNDKIGVKDNFFDLGGNSLLMIKMLNSLNKEFQTNISLLEGYNLPNIFAISDYMKSNKNSSLVEEKNKIEELYNVMEESYNLLNFENNED</sequence>
<dbReference type="Proteomes" id="UP001152749">
    <property type="component" value="Chromosome"/>
</dbReference>
<dbReference type="Gene3D" id="3.30.559.10">
    <property type="entry name" value="Chloramphenicol acetyltransferase-like domain"/>
    <property type="match status" value="2"/>
</dbReference>
<dbReference type="InterPro" id="IPR024011">
    <property type="entry name" value="Biosynth_lucif-like_mOase_dom"/>
</dbReference>
<dbReference type="Pfam" id="PF00668">
    <property type="entry name" value="Condensation"/>
    <property type="match status" value="2"/>
</dbReference>
<dbReference type="NCBIfam" id="TIGR01733">
    <property type="entry name" value="AA-adenyl-dom"/>
    <property type="match status" value="1"/>
</dbReference>
<dbReference type="Gene3D" id="3.40.50.980">
    <property type="match status" value="2"/>
</dbReference>
<dbReference type="EMBL" id="OX336425">
    <property type="protein sequence ID" value="CAI2768943.1"/>
    <property type="molecule type" value="Genomic_DNA"/>
</dbReference>
<dbReference type="GO" id="GO:0043041">
    <property type="term" value="P:amino acid activation for nonribosomal peptide biosynthetic process"/>
    <property type="evidence" value="ECO:0007669"/>
    <property type="project" value="TreeGrafter"/>
</dbReference>
<dbReference type="CDD" id="cd05930">
    <property type="entry name" value="A_NRPS"/>
    <property type="match status" value="2"/>
</dbReference>
<dbReference type="Pfam" id="PF00550">
    <property type="entry name" value="PP-binding"/>
    <property type="match status" value="2"/>
</dbReference>
<dbReference type="PANTHER" id="PTHR45527:SF1">
    <property type="entry name" value="FATTY ACID SYNTHASE"/>
    <property type="match status" value="1"/>
</dbReference>
<dbReference type="InterPro" id="IPR020459">
    <property type="entry name" value="AMP-binding"/>
</dbReference>
<dbReference type="RefSeq" id="WP_263361445.1">
    <property type="nucleotide sequence ID" value="NZ_OX336425.1"/>
</dbReference>
<dbReference type="Gene3D" id="1.10.10.1830">
    <property type="entry name" value="Non-ribosomal peptide synthase, adenylation domain"/>
    <property type="match status" value="1"/>
</dbReference>
<dbReference type="SUPFAM" id="SSF56801">
    <property type="entry name" value="Acetyl-CoA synthetase-like"/>
    <property type="match status" value="3"/>
</dbReference>
<dbReference type="GO" id="GO:0016705">
    <property type="term" value="F:oxidoreductase activity, acting on paired donors, with incorporation or reduction of molecular oxygen"/>
    <property type="evidence" value="ECO:0007669"/>
    <property type="project" value="InterPro"/>
</dbReference>
<dbReference type="InterPro" id="IPR011251">
    <property type="entry name" value="Luciferase-like_dom"/>
</dbReference>
<comment type="cofactor">
    <cofactor evidence="1">
        <name>pantetheine 4'-phosphate</name>
        <dbReference type="ChEBI" id="CHEBI:47942"/>
    </cofactor>
</comment>
<dbReference type="PROSITE" id="PS00455">
    <property type="entry name" value="AMP_BINDING"/>
    <property type="match status" value="2"/>
</dbReference>
<dbReference type="FunFam" id="3.30.300.30:FF:000010">
    <property type="entry name" value="Enterobactin synthetase component F"/>
    <property type="match status" value="2"/>
</dbReference>
<gene>
    <name evidence="6" type="ORF">TRV642_4262</name>
</gene>
<dbReference type="InterPro" id="IPR036661">
    <property type="entry name" value="Luciferase-like_sf"/>
</dbReference>
<evidence type="ECO:0000256" key="2">
    <source>
        <dbReference type="ARBA" id="ARBA00006432"/>
    </source>
</evidence>
<dbReference type="NCBIfam" id="TIGR04020">
    <property type="entry name" value="seco_metab_LLM"/>
    <property type="match status" value="1"/>
</dbReference>
<dbReference type="SUPFAM" id="SSF51679">
    <property type="entry name" value="Bacterial luciferase-like"/>
    <property type="match status" value="1"/>
</dbReference>
<dbReference type="InterPro" id="IPR044894">
    <property type="entry name" value="TubC_N_sf"/>
</dbReference>